<evidence type="ECO:0000313" key="2">
    <source>
        <dbReference type="EMBL" id="MDH7453929.1"/>
    </source>
</evidence>
<organism evidence="2 3">
    <name type="scientific">Luteimonas composti</name>
    <dbReference type="NCBI Taxonomy" id="398257"/>
    <lineage>
        <taxon>Bacteria</taxon>
        <taxon>Pseudomonadati</taxon>
        <taxon>Pseudomonadota</taxon>
        <taxon>Gammaproteobacteria</taxon>
        <taxon>Lysobacterales</taxon>
        <taxon>Lysobacteraceae</taxon>
        <taxon>Luteimonas</taxon>
    </lineage>
</organism>
<evidence type="ECO:0000256" key="1">
    <source>
        <dbReference type="SAM" id="SignalP"/>
    </source>
</evidence>
<protein>
    <submittedName>
        <fullName evidence="2">Uncharacterized protein</fullName>
    </submittedName>
</protein>
<feature type="signal peptide" evidence="1">
    <location>
        <begin position="1"/>
        <end position="22"/>
    </location>
</feature>
<reference evidence="2" key="1">
    <citation type="journal article" date="2007" name="Int. J. Syst. Evol. Microbiol.">
        <title>Luteimonas composti sp. nov., a moderately thermophilic bacterium isolated from food waste.</title>
        <authorList>
            <person name="Young C.C."/>
            <person name="Kampfer P."/>
            <person name="Chen W.M."/>
            <person name="Yen W.S."/>
            <person name="Arun A.B."/>
            <person name="Lai W.A."/>
            <person name="Shen F.T."/>
            <person name="Rekha P.D."/>
            <person name="Lin K.Y."/>
            <person name="Chou J.H."/>
        </authorList>
    </citation>
    <scope>NUCLEOTIDE SEQUENCE</scope>
    <source>
        <strain evidence="2">CC-YY355</strain>
    </source>
</reference>
<sequence length="132" mass="14508">MDRWISALMAIVLAATAALARAQGTDDPPAPRPELDPAHLVYTQPLGDGLYFDQWYAYPLTEFDEPMPSLYTVIRDGKSGDFAGTLSLDCAARSARWQGGVLHGTQLVDEAYFATRMPPQVADKVVARYCSR</sequence>
<comment type="caution">
    <text evidence="2">The sequence shown here is derived from an EMBL/GenBank/DDBJ whole genome shotgun (WGS) entry which is preliminary data.</text>
</comment>
<dbReference type="EMBL" id="JARYGX010000023">
    <property type="protein sequence ID" value="MDH7453929.1"/>
    <property type="molecule type" value="Genomic_DNA"/>
</dbReference>
<gene>
    <name evidence="2" type="ORF">QF205_12755</name>
</gene>
<keyword evidence="1" id="KW-0732">Signal</keyword>
<feature type="chain" id="PRO_5046233556" evidence="1">
    <location>
        <begin position="23"/>
        <end position="132"/>
    </location>
</feature>
<keyword evidence="3" id="KW-1185">Reference proteome</keyword>
<proteinExistence type="predicted"/>
<reference evidence="2" key="2">
    <citation type="submission" date="2023-04" db="EMBL/GenBank/DDBJ databases">
        <authorList>
            <person name="Sun J.-Q."/>
        </authorList>
    </citation>
    <scope>NUCLEOTIDE SEQUENCE</scope>
    <source>
        <strain evidence="2">CC-YY355</strain>
    </source>
</reference>
<accession>A0ABT6MTJ3</accession>
<dbReference type="Proteomes" id="UP001160550">
    <property type="component" value="Unassembled WGS sequence"/>
</dbReference>
<evidence type="ECO:0000313" key="3">
    <source>
        <dbReference type="Proteomes" id="UP001160550"/>
    </source>
</evidence>
<dbReference type="RefSeq" id="WP_280943137.1">
    <property type="nucleotide sequence ID" value="NZ_JARYGX010000023.1"/>
</dbReference>
<name>A0ABT6MTJ3_9GAMM</name>